<evidence type="ECO:0000313" key="4">
    <source>
        <dbReference type="Proteomes" id="UP000192674"/>
    </source>
</evidence>
<dbReference type="RefSeq" id="WP_033383676.1">
    <property type="nucleotide sequence ID" value="NZ_FWXV01000011.1"/>
</dbReference>
<dbReference type="Proteomes" id="UP000192674">
    <property type="component" value="Unassembled WGS sequence"/>
</dbReference>
<dbReference type="SUPFAM" id="SSF102588">
    <property type="entry name" value="LmbE-like"/>
    <property type="match status" value="1"/>
</dbReference>
<accession>A0A1W2FSY3</accession>
<protein>
    <submittedName>
        <fullName evidence="3">GlcNAc-PI de-N-acetylase</fullName>
    </submittedName>
</protein>
<dbReference type="InterPro" id="IPR003737">
    <property type="entry name" value="GlcNAc_PI_deacetylase-related"/>
</dbReference>
<name>A0A1W2FSY3_KIBAR</name>
<evidence type="ECO:0000256" key="2">
    <source>
        <dbReference type="SAM" id="MobiDB-lite"/>
    </source>
</evidence>
<dbReference type="AlphaFoldDB" id="A0A1W2FSY3"/>
<dbReference type="GO" id="GO:0016137">
    <property type="term" value="P:glycoside metabolic process"/>
    <property type="evidence" value="ECO:0007669"/>
    <property type="project" value="UniProtKB-ARBA"/>
</dbReference>
<dbReference type="Pfam" id="PF02585">
    <property type="entry name" value="PIG-L"/>
    <property type="match status" value="1"/>
</dbReference>
<gene>
    <name evidence="3" type="ORF">SAMN05661093_08931</name>
</gene>
<evidence type="ECO:0000313" key="3">
    <source>
        <dbReference type="EMBL" id="SMD25077.1"/>
    </source>
</evidence>
<dbReference type="OrthoDB" id="116799at2"/>
<reference evidence="3 4" key="1">
    <citation type="submission" date="2017-04" db="EMBL/GenBank/DDBJ databases">
        <authorList>
            <person name="Afonso C.L."/>
            <person name="Miller P.J."/>
            <person name="Scott M.A."/>
            <person name="Spackman E."/>
            <person name="Goraichik I."/>
            <person name="Dimitrov K.M."/>
            <person name="Suarez D.L."/>
            <person name="Swayne D.E."/>
        </authorList>
    </citation>
    <scope>NUCLEOTIDE SEQUENCE [LARGE SCALE GENOMIC DNA]</scope>
    <source>
        <strain evidence="3 4">DSM 43828</strain>
    </source>
</reference>
<evidence type="ECO:0000256" key="1">
    <source>
        <dbReference type="ARBA" id="ARBA00022833"/>
    </source>
</evidence>
<keyword evidence="1" id="KW-0862">Zinc</keyword>
<dbReference type="EMBL" id="FWXV01000011">
    <property type="protein sequence ID" value="SMD25077.1"/>
    <property type="molecule type" value="Genomic_DNA"/>
</dbReference>
<proteinExistence type="predicted"/>
<keyword evidence="4" id="KW-1185">Reference proteome</keyword>
<dbReference type="Gene3D" id="3.40.50.10320">
    <property type="entry name" value="LmbE-like"/>
    <property type="match status" value="1"/>
</dbReference>
<organism evidence="3 4">
    <name type="scientific">Kibdelosporangium aridum</name>
    <dbReference type="NCBI Taxonomy" id="2030"/>
    <lineage>
        <taxon>Bacteria</taxon>
        <taxon>Bacillati</taxon>
        <taxon>Actinomycetota</taxon>
        <taxon>Actinomycetes</taxon>
        <taxon>Pseudonocardiales</taxon>
        <taxon>Pseudonocardiaceae</taxon>
        <taxon>Kibdelosporangium</taxon>
    </lineage>
</organism>
<dbReference type="InterPro" id="IPR024078">
    <property type="entry name" value="LmbE-like_dom_sf"/>
</dbReference>
<sequence>MFENPGAARFLAISPHLGDAALSIGAGLFQAAQHGAKVTVYSVFAGTASPPYSPAAERMHTIWGLSPDDDAQLYRRKEDAAALDHLGVAYRHGRFLDSIYRKLSDGQWLTDHKEGKQKLATNQDAPDSDPDLVAEIEDDLKPIIDEVDPTVIVTCAAIGGHPDNEAARDAALFTAYEKNIPVLLWEDLPYVLFRSDAVGLPQGFRLGAPEFSSVEPDARTRKFQAVEHYPSLLSMFNGPGKDLFGQLEEHARKASPQGGYGETTWPVTRHED</sequence>
<feature type="region of interest" description="Disordered" evidence="2">
    <location>
        <begin position="250"/>
        <end position="272"/>
    </location>
</feature>